<dbReference type="CDD" id="cd06171">
    <property type="entry name" value="Sigma70_r4"/>
    <property type="match status" value="1"/>
</dbReference>
<dbReference type="PANTHER" id="PTHR30376">
    <property type="entry name" value="SIGMA FACTOR RPOH HEAT SHOCK RELATED"/>
    <property type="match status" value="1"/>
</dbReference>
<dbReference type="SUPFAM" id="SSF88659">
    <property type="entry name" value="Sigma3 and sigma4 domains of RNA polymerase sigma factors"/>
    <property type="match status" value="1"/>
</dbReference>
<dbReference type="InterPro" id="IPR000943">
    <property type="entry name" value="RNA_pol_sigma70"/>
</dbReference>
<dbReference type="InterPro" id="IPR007630">
    <property type="entry name" value="RNA_pol_sigma70_r4"/>
</dbReference>
<accession>A0A7W7KQR1</accession>
<organism evidence="7 8">
    <name type="scientific">Pseudomonas nitroreducens</name>
    <dbReference type="NCBI Taxonomy" id="46680"/>
    <lineage>
        <taxon>Bacteria</taxon>
        <taxon>Pseudomonadati</taxon>
        <taxon>Pseudomonadota</taxon>
        <taxon>Gammaproteobacteria</taxon>
        <taxon>Pseudomonadales</taxon>
        <taxon>Pseudomonadaceae</taxon>
        <taxon>Pseudomonas</taxon>
    </lineage>
</organism>
<sequence length="303" mass="34211">MATIAQQPITLQALKCAGALLGYPSFAEVAELVAKYQQTGCGKSLERILLAHSGLCHEVAKRFRYRLNQEDTFQECMEELIHCAREFKFTGAYPFFAYAKVRLMHKSGRRCIVNWGLVSVPEHSKPFHAAFRRLLKCGVGPDIRQSQVEAIASELGVSEAHVKYAHSAMHDNYLEHDSEALEAEDHEGLQSGDVEAEILRDEHARITGELISNISNILDEKSASIITMRYLQDGEKCPTNKEIGIELGISAERVRQLDVRSQQKLREAVHDHGIITKREFNRRRAQRQGRALYADGVQELWVA</sequence>
<evidence type="ECO:0000256" key="4">
    <source>
        <dbReference type="ARBA" id="ARBA00023125"/>
    </source>
</evidence>
<reference evidence="7 8" key="1">
    <citation type="submission" date="2020-08" db="EMBL/GenBank/DDBJ databases">
        <title>Functional genomics of gut bacteria from endangered species of beetles.</title>
        <authorList>
            <person name="Carlos-Shanley C."/>
        </authorList>
    </citation>
    <scope>NUCLEOTIDE SEQUENCE [LARGE SCALE GENOMIC DNA]</scope>
    <source>
        <strain evidence="7 8">S00179</strain>
    </source>
</reference>
<dbReference type="EMBL" id="JACHLI010000032">
    <property type="protein sequence ID" value="MBB4866820.1"/>
    <property type="molecule type" value="Genomic_DNA"/>
</dbReference>
<dbReference type="GO" id="GO:0006352">
    <property type="term" value="P:DNA-templated transcription initiation"/>
    <property type="evidence" value="ECO:0007669"/>
    <property type="project" value="InterPro"/>
</dbReference>
<evidence type="ECO:0000256" key="3">
    <source>
        <dbReference type="ARBA" id="ARBA00023082"/>
    </source>
</evidence>
<evidence type="ECO:0000313" key="7">
    <source>
        <dbReference type="EMBL" id="MBB4866820.1"/>
    </source>
</evidence>
<dbReference type="PRINTS" id="PR00046">
    <property type="entry name" value="SIGMA70FCT"/>
</dbReference>
<dbReference type="PANTHER" id="PTHR30376:SF3">
    <property type="entry name" value="RNA POLYMERASE SIGMA FACTOR RPOH"/>
    <property type="match status" value="1"/>
</dbReference>
<dbReference type="InterPro" id="IPR013325">
    <property type="entry name" value="RNA_pol_sigma_r2"/>
</dbReference>
<comment type="caution">
    <text evidence="7">The sequence shown here is derived from an EMBL/GenBank/DDBJ whole genome shotgun (WGS) entry which is preliminary data.</text>
</comment>
<keyword evidence="5" id="KW-0804">Transcription</keyword>
<evidence type="ECO:0000313" key="8">
    <source>
        <dbReference type="Proteomes" id="UP000566995"/>
    </source>
</evidence>
<dbReference type="Pfam" id="PF04545">
    <property type="entry name" value="Sigma70_r4"/>
    <property type="match status" value="1"/>
</dbReference>
<dbReference type="GO" id="GO:0016987">
    <property type="term" value="F:sigma factor activity"/>
    <property type="evidence" value="ECO:0007669"/>
    <property type="project" value="UniProtKB-KW"/>
</dbReference>
<dbReference type="InterPro" id="IPR014284">
    <property type="entry name" value="RNA_pol_sigma-70_dom"/>
</dbReference>
<evidence type="ECO:0000256" key="5">
    <source>
        <dbReference type="ARBA" id="ARBA00023163"/>
    </source>
</evidence>
<dbReference type="Gene3D" id="1.20.140.160">
    <property type="match status" value="1"/>
</dbReference>
<dbReference type="InterPro" id="IPR013324">
    <property type="entry name" value="RNA_pol_sigma_r3/r4-like"/>
</dbReference>
<protein>
    <submittedName>
        <fullName evidence="7">RNA polymerase sigma factor (Sigma-70 family)</fullName>
    </submittedName>
</protein>
<dbReference type="Proteomes" id="UP000566995">
    <property type="component" value="Unassembled WGS sequence"/>
</dbReference>
<proteinExistence type="inferred from homology"/>
<evidence type="ECO:0000256" key="2">
    <source>
        <dbReference type="ARBA" id="ARBA00023015"/>
    </source>
</evidence>
<keyword evidence="2" id="KW-0805">Transcription regulation</keyword>
<dbReference type="NCBIfam" id="TIGR02937">
    <property type="entry name" value="sigma70-ECF"/>
    <property type="match status" value="1"/>
</dbReference>
<dbReference type="SUPFAM" id="SSF88946">
    <property type="entry name" value="Sigma2 domain of RNA polymerase sigma factors"/>
    <property type="match status" value="1"/>
</dbReference>
<keyword evidence="4" id="KW-0238">DNA-binding</keyword>
<name>A0A7W7KQR1_PSENT</name>
<dbReference type="RefSeq" id="WP_184595693.1">
    <property type="nucleotide sequence ID" value="NZ_JACHLI010000032.1"/>
</dbReference>
<keyword evidence="3" id="KW-0731">Sigma factor</keyword>
<comment type="similarity">
    <text evidence="1">Belongs to the sigma-70 factor family.</text>
</comment>
<feature type="domain" description="RNA polymerase sigma-70 region 4" evidence="6">
    <location>
        <begin position="218"/>
        <end position="267"/>
    </location>
</feature>
<dbReference type="GO" id="GO:0003677">
    <property type="term" value="F:DNA binding"/>
    <property type="evidence" value="ECO:0007669"/>
    <property type="project" value="UniProtKB-KW"/>
</dbReference>
<dbReference type="InterPro" id="IPR050813">
    <property type="entry name" value="Sigma-70_Factor"/>
</dbReference>
<evidence type="ECO:0000259" key="6">
    <source>
        <dbReference type="Pfam" id="PF04545"/>
    </source>
</evidence>
<gene>
    <name evidence="7" type="ORF">HNP46_005727</name>
</gene>
<dbReference type="AlphaFoldDB" id="A0A7W7KQR1"/>
<evidence type="ECO:0000256" key="1">
    <source>
        <dbReference type="ARBA" id="ARBA00007788"/>
    </source>
</evidence>
<dbReference type="Gene3D" id="1.10.1740.10">
    <property type="match status" value="1"/>
</dbReference>